<organism evidence="1 2">
    <name type="scientific">Penicillium subrubescens</name>
    <dbReference type="NCBI Taxonomy" id="1316194"/>
    <lineage>
        <taxon>Eukaryota</taxon>
        <taxon>Fungi</taxon>
        <taxon>Dikarya</taxon>
        <taxon>Ascomycota</taxon>
        <taxon>Pezizomycotina</taxon>
        <taxon>Eurotiomycetes</taxon>
        <taxon>Eurotiomycetidae</taxon>
        <taxon>Eurotiales</taxon>
        <taxon>Aspergillaceae</taxon>
        <taxon>Penicillium</taxon>
    </lineage>
</organism>
<proteinExistence type="predicted"/>
<evidence type="ECO:0000313" key="2">
    <source>
        <dbReference type="Proteomes" id="UP000186955"/>
    </source>
</evidence>
<dbReference type="EMBL" id="MNBE01000079">
    <property type="protein sequence ID" value="OKP14536.1"/>
    <property type="molecule type" value="Genomic_DNA"/>
</dbReference>
<reference evidence="1 2" key="1">
    <citation type="submission" date="2016-10" db="EMBL/GenBank/DDBJ databases">
        <title>Genome sequence of the ascomycete fungus Penicillium subrubescens.</title>
        <authorList>
            <person name="De Vries R.P."/>
            <person name="Peng M."/>
            <person name="Dilokpimol A."/>
            <person name="Hilden K."/>
            <person name="Makela M.R."/>
            <person name="Grigoriev I."/>
            <person name="Riley R."/>
            <person name="Granchi Z."/>
        </authorList>
    </citation>
    <scope>NUCLEOTIDE SEQUENCE [LARGE SCALE GENOMIC DNA]</scope>
    <source>
        <strain evidence="1 2">CBS 132785</strain>
    </source>
</reference>
<dbReference type="AlphaFoldDB" id="A0A1Q5UPY9"/>
<comment type="caution">
    <text evidence="1">The sequence shown here is derived from an EMBL/GenBank/DDBJ whole genome shotgun (WGS) entry which is preliminary data.</text>
</comment>
<accession>A0A1Q5UPY9</accession>
<evidence type="ECO:0000313" key="1">
    <source>
        <dbReference type="EMBL" id="OKP14536.1"/>
    </source>
</evidence>
<sequence>MRPVYTFLPAVAAIGAATPQPSDSWVFGNIAVVNGKVVQTVTMEGKVISKQSDNITNLTGTLSEADTKFANVMKLDNVTESTFMSTDSGITWHTDRITTSRIDFDSSSDTMVN</sequence>
<gene>
    <name evidence="1" type="ORF">PENSUB_13888</name>
</gene>
<dbReference type="Proteomes" id="UP000186955">
    <property type="component" value="Unassembled WGS sequence"/>
</dbReference>
<name>A0A1Q5UPY9_9EURO</name>
<protein>
    <submittedName>
        <fullName evidence="1">Uncharacterized protein</fullName>
    </submittedName>
</protein>
<keyword evidence="2" id="KW-1185">Reference proteome</keyword>